<keyword evidence="10" id="KW-0732">Signal</keyword>
<dbReference type="Gene3D" id="2.170.130.10">
    <property type="entry name" value="TonB-dependent receptor, plug domain"/>
    <property type="match status" value="1"/>
</dbReference>
<keyword evidence="7 8" id="KW-0998">Cell outer membrane</keyword>
<keyword evidence="2 8" id="KW-0813">Transport</keyword>
<evidence type="ECO:0000256" key="10">
    <source>
        <dbReference type="SAM" id="SignalP"/>
    </source>
</evidence>
<dbReference type="EMBL" id="CP136925">
    <property type="protein sequence ID" value="WXA13698.1"/>
    <property type="molecule type" value="Genomic_DNA"/>
</dbReference>
<feature type="domain" description="TonB-dependent receptor-like beta-barrel" evidence="11">
    <location>
        <begin position="408"/>
        <end position="856"/>
    </location>
</feature>
<evidence type="ECO:0000256" key="6">
    <source>
        <dbReference type="ARBA" id="ARBA00023136"/>
    </source>
</evidence>
<sequence>MKTKFSGILTLFLAFVVQLSFAQEKTISGTISDENGLPLPGVNVIVKGTTNGTQTDFDGNYSIGANQGDVLSYSFVGYTTKEMAVGASNTISFAMEPNVEAIDEVVITAFNVERTADQITTSNQVVDADEITKANNPNVVQSLAGKVSGLQINTTNYGVDQDTRIVFRGPRSITGNNEALVVVDGVIQSANFLSNLNPELIESVNAIKGANGAALYGSRGANGVLIVTTKKGAEGSKMRVNINTSTQFESVAYLPERQTLYGQGWDGNHYTYENGGWGPRYDGSLQPVGLPDYDGNFTVRPYAPIEDNVKDFFTNGTTFQNSVAISGGTATSSTSLFVGNQRTEFVIPGDELNRTTVNFKANKKLGKLTIGGNASYVTRSTNTTSNALYGELLHTPGNVDVNDFSTGDNNLHWNGYFNSPYWYLNNQRSDNDTNRFNGIGEIKYDVNDNINVVYRISGTLTETTGESYRNGFTDVIQFSGSDRSILSSYATSKSSSRSIYSDLLVNFDYDLSDDFSLQVLLGNNITDNMSSSVSHSDTDLTIAGFYNAQNYTGVPTTGNSKARSRTIGLFGQVDLGYKDFLFLSATGRNDWTSRLHKDNRSFFYPSVGLSFVPTKAFPSIKGDVLGYAKVSANYVQVGNANVGTYATDVVGVQAGGYSYGDLNSFVINPSITDPMIENEYINSLEFNLDLEFFKRRLTLSGSYYNTENKNQIIGVQGSSASGVSNLTQNIGKTSSEGFEVDLGFTPIRTDNFEWTNNLSFTTYETKVDELADGVNSLALTNSVAGMAIFAEVGQPFPVIKATSYERDPYGRVLIDTDSPYNAPRTTSEFVNPQKTTPDYIINYNTSFSYKGFTLSAVMDYRTGHVFGSLTARELTWSGHAPVTAQNGRQPFIFPNSAIEVSPGVYEANNSYTTGGNTMADYVNYFSGDYADVGENNIFDATAFKVRELSLTYEFPSKILSNTKIDRLSVGVIARNPITVFPDENIGIDPEVNFSTGNAQGISNTAQYPSTRSFGFNVNLTF</sequence>
<dbReference type="InterPro" id="IPR037066">
    <property type="entry name" value="Plug_dom_sf"/>
</dbReference>
<accession>A0AAU6P213</accession>
<feature type="chain" id="PRO_5044712860" evidence="10">
    <location>
        <begin position="23"/>
        <end position="1021"/>
    </location>
</feature>
<dbReference type="RefSeq" id="WP_338732987.1">
    <property type="nucleotide sequence ID" value="NZ_CP136924.1"/>
</dbReference>
<dbReference type="Pfam" id="PF07715">
    <property type="entry name" value="Plug"/>
    <property type="match status" value="1"/>
</dbReference>
<dbReference type="SUPFAM" id="SSF56935">
    <property type="entry name" value="Porins"/>
    <property type="match status" value="1"/>
</dbReference>
<keyword evidence="15" id="KW-1185">Reference proteome</keyword>
<dbReference type="EMBL" id="CP136924">
    <property type="protein sequence ID" value="WXA03881.1"/>
    <property type="molecule type" value="Genomic_DNA"/>
</dbReference>
<keyword evidence="5 9" id="KW-0798">TonB box</keyword>
<evidence type="ECO:0000256" key="2">
    <source>
        <dbReference type="ARBA" id="ARBA00022448"/>
    </source>
</evidence>
<name>A0AAU6P213_9FLAO</name>
<keyword evidence="3 8" id="KW-1134">Transmembrane beta strand</keyword>
<dbReference type="SUPFAM" id="SSF49464">
    <property type="entry name" value="Carboxypeptidase regulatory domain-like"/>
    <property type="match status" value="1"/>
</dbReference>
<dbReference type="InterPro" id="IPR036942">
    <property type="entry name" value="Beta-barrel_TonB_sf"/>
</dbReference>
<gene>
    <name evidence="14" type="ORF">R3L15_02230</name>
    <name evidence="13" type="ORF">R3L16_05165</name>
</gene>
<evidence type="ECO:0000256" key="5">
    <source>
        <dbReference type="ARBA" id="ARBA00023077"/>
    </source>
</evidence>
<evidence type="ECO:0000256" key="3">
    <source>
        <dbReference type="ARBA" id="ARBA00022452"/>
    </source>
</evidence>
<protein>
    <submittedName>
        <fullName evidence="13">SusC/RagA family TonB-linked outer membrane protein</fullName>
    </submittedName>
</protein>
<evidence type="ECO:0000313" key="14">
    <source>
        <dbReference type="EMBL" id="WXA13698.1"/>
    </source>
</evidence>
<keyword evidence="4 8" id="KW-0812">Transmembrane</keyword>
<evidence type="ECO:0000313" key="15">
    <source>
        <dbReference type="Proteomes" id="UP001368318"/>
    </source>
</evidence>
<feature type="domain" description="TonB-dependent receptor plug" evidence="12">
    <location>
        <begin position="118"/>
        <end position="224"/>
    </location>
</feature>
<evidence type="ECO:0000256" key="8">
    <source>
        <dbReference type="PROSITE-ProRule" id="PRU01360"/>
    </source>
</evidence>
<dbReference type="InterPro" id="IPR008969">
    <property type="entry name" value="CarboxyPept-like_regulatory"/>
</dbReference>
<dbReference type="InterPro" id="IPR039426">
    <property type="entry name" value="TonB-dep_rcpt-like"/>
</dbReference>
<evidence type="ECO:0000259" key="12">
    <source>
        <dbReference type="Pfam" id="PF07715"/>
    </source>
</evidence>
<dbReference type="Pfam" id="PF00593">
    <property type="entry name" value="TonB_dep_Rec_b-barrel"/>
    <property type="match status" value="1"/>
</dbReference>
<keyword evidence="6 8" id="KW-0472">Membrane</keyword>
<reference evidence="13 15" key="1">
    <citation type="submission" date="2023-10" db="EMBL/GenBank/DDBJ databases">
        <title>Culture-based analysis of two novel bacteria associated with mangrove crab gills.</title>
        <authorList>
            <person name="Yang X."/>
            <person name="Garuglieri E."/>
            <person name="Van Goethem M.W."/>
            <person name="Fusi M."/>
            <person name="Marasco R."/>
            <person name="Daffonchio D.G."/>
        </authorList>
    </citation>
    <scope>NUCLEOTIDE SEQUENCE [LARGE SCALE GENOMIC DNA]</scope>
    <source>
        <strain evidence="14">UG2-1</strain>
        <strain evidence="13">UG2-2</strain>
        <strain evidence="15">UG2_2</strain>
    </source>
</reference>
<dbReference type="KEGG" id="mcaa:R3L15_02230"/>
<dbReference type="InterPro" id="IPR000531">
    <property type="entry name" value="Beta-barrel_TonB"/>
</dbReference>
<evidence type="ECO:0000256" key="1">
    <source>
        <dbReference type="ARBA" id="ARBA00004571"/>
    </source>
</evidence>
<dbReference type="Gene3D" id="2.60.40.1120">
    <property type="entry name" value="Carboxypeptidase-like, regulatory domain"/>
    <property type="match status" value="1"/>
</dbReference>
<dbReference type="Pfam" id="PF13715">
    <property type="entry name" value="CarbopepD_reg_2"/>
    <property type="match status" value="1"/>
</dbReference>
<evidence type="ECO:0000259" key="11">
    <source>
        <dbReference type="Pfam" id="PF00593"/>
    </source>
</evidence>
<feature type="signal peptide" evidence="10">
    <location>
        <begin position="1"/>
        <end position="22"/>
    </location>
</feature>
<dbReference type="NCBIfam" id="TIGR04056">
    <property type="entry name" value="OMP_RagA_SusC"/>
    <property type="match status" value="1"/>
</dbReference>
<evidence type="ECO:0000256" key="7">
    <source>
        <dbReference type="ARBA" id="ARBA00023237"/>
    </source>
</evidence>
<proteinExistence type="inferred from homology"/>
<dbReference type="Proteomes" id="UP001368318">
    <property type="component" value="Chromosome"/>
</dbReference>
<dbReference type="Gene3D" id="2.40.170.20">
    <property type="entry name" value="TonB-dependent receptor, beta-barrel domain"/>
    <property type="match status" value="1"/>
</dbReference>
<dbReference type="GO" id="GO:0009279">
    <property type="term" value="C:cell outer membrane"/>
    <property type="evidence" value="ECO:0007669"/>
    <property type="project" value="UniProtKB-SubCell"/>
</dbReference>
<comment type="similarity">
    <text evidence="8 9">Belongs to the TonB-dependent receptor family.</text>
</comment>
<dbReference type="InterPro" id="IPR012910">
    <property type="entry name" value="Plug_dom"/>
</dbReference>
<dbReference type="InterPro" id="IPR023996">
    <property type="entry name" value="TonB-dep_OMP_SusC/RagA"/>
</dbReference>
<evidence type="ECO:0000256" key="4">
    <source>
        <dbReference type="ARBA" id="ARBA00022692"/>
    </source>
</evidence>
<dbReference type="AlphaFoldDB" id="A0AAU6P213"/>
<comment type="subcellular location">
    <subcellularLocation>
        <location evidence="1 8">Cell outer membrane</location>
        <topology evidence="1 8">Multi-pass membrane protein</topology>
    </subcellularLocation>
</comment>
<evidence type="ECO:0000256" key="9">
    <source>
        <dbReference type="RuleBase" id="RU003357"/>
    </source>
</evidence>
<organism evidence="13 15">
    <name type="scientific">Mangrovimonas cancribranchiae</name>
    <dbReference type="NCBI Taxonomy" id="3080055"/>
    <lineage>
        <taxon>Bacteria</taxon>
        <taxon>Pseudomonadati</taxon>
        <taxon>Bacteroidota</taxon>
        <taxon>Flavobacteriia</taxon>
        <taxon>Flavobacteriales</taxon>
        <taxon>Flavobacteriaceae</taxon>
        <taxon>Mangrovimonas</taxon>
    </lineage>
</organism>
<evidence type="ECO:0000313" key="13">
    <source>
        <dbReference type="EMBL" id="WXA03881.1"/>
    </source>
</evidence>
<dbReference type="PROSITE" id="PS52016">
    <property type="entry name" value="TONB_DEPENDENT_REC_3"/>
    <property type="match status" value="1"/>
</dbReference>